<evidence type="ECO:0000313" key="1">
    <source>
        <dbReference type="EMBL" id="UTY28432.1"/>
    </source>
</evidence>
<gene>
    <name evidence="1" type="ORF">E4N76_05080</name>
</gene>
<evidence type="ECO:0000313" key="2">
    <source>
        <dbReference type="Proteomes" id="UP001059401"/>
    </source>
</evidence>
<dbReference type="EMBL" id="CP038802">
    <property type="protein sequence ID" value="UTY28432.1"/>
    <property type="molecule type" value="Genomic_DNA"/>
</dbReference>
<evidence type="ECO:0008006" key="3">
    <source>
        <dbReference type="Google" id="ProtNLM"/>
    </source>
</evidence>
<keyword evidence="2" id="KW-1185">Reference proteome</keyword>
<protein>
    <recommendedName>
        <fullName evidence="3">Ig-like domain-containing protein</fullName>
    </recommendedName>
</protein>
<organism evidence="1 2">
    <name type="scientific">Treponema putidum</name>
    <dbReference type="NCBI Taxonomy" id="221027"/>
    <lineage>
        <taxon>Bacteria</taxon>
        <taxon>Pseudomonadati</taxon>
        <taxon>Spirochaetota</taxon>
        <taxon>Spirochaetia</taxon>
        <taxon>Spirochaetales</taxon>
        <taxon>Treponemataceae</taxon>
        <taxon>Treponema</taxon>
    </lineage>
</organism>
<sequence>MKQRKVVSMIGALVLIISAVVLITGCPQPNKGGGGNSLIVESIIIKFDNTKIKCSDMQNKDIPNGKTLATGTEVRFKAINIPSGQIVDKWIIGKKIRNATSSTTWYKISKDDADGNNINVSYTLRSPAKLKIVFDDTKVRCKKKGTEIGNNSEVLEQDWLYFTPKNIAPDKVAVWEIKDKGEAYFSDFNSLNYRVKIRDANSSNEIELVYSERNKEKITVQFDASKIKCTNHETTVNVTSNSKILEGTMLKVETIDGSEVEWGIGNTTYVGSTKEMSFTVYKGDAENDVIIVSFK</sequence>
<dbReference type="RefSeq" id="WP_255806277.1">
    <property type="nucleotide sequence ID" value="NZ_CP038802.1"/>
</dbReference>
<proteinExistence type="predicted"/>
<dbReference type="PROSITE" id="PS51257">
    <property type="entry name" value="PROKAR_LIPOPROTEIN"/>
    <property type="match status" value="1"/>
</dbReference>
<reference evidence="1" key="1">
    <citation type="submission" date="2019-04" db="EMBL/GenBank/DDBJ databases">
        <title>Whole genome sequencing of oral phylogroup 2 treponemes.</title>
        <authorList>
            <person name="Chan Y."/>
            <person name="Zeng H.H."/>
            <person name="Yu X.L."/>
            <person name="Leung W.K."/>
            <person name="Watt R.M."/>
        </authorList>
    </citation>
    <scope>NUCLEOTIDE SEQUENCE</scope>
    <source>
        <strain evidence="1">OMZ 847</strain>
    </source>
</reference>
<accession>A0ABY5HU14</accession>
<name>A0ABY5HU14_9SPIR</name>
<dbReference type="Proteomes" id="UP001059401">
    <property type="component" value="Chromosome"/>
</dbReference>